<evidence type="ECO:0000313" key="4">
    <source>
        <dbReference type="Proteomes" id="UP000242715"/>
    </source>
</evidence>
<dbReference type="InterPro" id="IPR044730">
    <property type="entry name" value="RNase_H-like_dom_plant"/>
</dbReference>
<dbReference type="GO" id="GO:0003676">
    <property type="term" value="F:nucleic acid binding"/>
    <property type="evidence" value="ECO:0007669"/>
    <property type="project" value="InterPro"/>
</dbReference>
<protein>
    <submittedName>
        <fullName evidence="3">Uncharacterized protein</fullName>
    </submittedName>
</protein>
<evidence type="ECO:0000259" key="2">
    <source>
        <dbReference type="Pfam" id="PF13966"/>
    </source>
</evidence>
<accession>A0A2Z6LWD4</accession>
<dbReference type="PANTHER" id="PTHR35516">
    <property type="entry name" value="CYTOCHROME B6-F COMPLEX SUBUNIT 5"/>
    <property type="match status" value="1"/>
</dbReference>
<sequence length="418" mass="47335">MVQSSNKLWVDLLSSKYVKGSTFLLSGNNSSGSPTWYSIIQAKNILKDCFSWRAGSGTSPHTHILYTQLPPSVSDLINNIHIKFNDSIDNAFIWTSNKNGSYTTKSGFNWLFSLQNPVTPHNPSFSWSWIWKLQLPEKIKFFFWLVCHNSVPTLSLLDHRKMNLSATCARCGLREETFLHCVRDCDFSISIWHHIGFDNPDFFSSMDAHDWLKWGSTGSKAFIFSAGVWWSWRNHNLMCLNNETWTVDRVVKWNNNNFSGVILNVDESCLGSPIRSGFGGIFRNDSGFYLSGFSGFIQGSSDIMLAEPYAIYHGLSLAEDMEINEFVCYSDSLHRINLITGLTLKYHVHAVLIQDIKEFLSNRNVSLCHTLGEGNQCADFFAKHGASSDVDLFIHASPPECILDLLRSDAAGTFFLRE</sequence>
<dbReference type="InterPro" id="IPR002156">
    <property type="entry name" value="RNaseH_domain"/>
</dbReference>
<dbReference type="AlphaFoldDB" id="A0A2Z6LWD4"/>
<dbReference type="InterPro" id="IPR026960">
    <property type="entry name" value="RVT-Znf"/>
</dbReference>
<organism evidence="3 4">
    <name type="scientific">Trifolium subterraneum</name>
    <name type="common">Subterranean clover</name>
    <dbReference type="NCBI Taxonomy" id="3900"/>
    <lineage>
        <taxon>Eukaryota</taxon>
        <taxon>Viridiplantae</taxon>
        <taxon>Streptophyta</taxon>
        <taxon>Embryophyta</taxon>
        <taxon>Tracheophyta</taxon>
        <taxon>Spermatophyta</taxon>
        <taxon>Magnoliopsida</taxon>
        <taxon>eudicotyledons</taxon>
        <taxon>Gunneridae</taxon>
        <taxon>Pentapetalae</taxon>
        <taxon>rosids</taxon>
        <taxon>fabids</taxon>
        <taxon>Fabales</taxon>
        <taxon>Fabaceae</taxon>
        <taxon>Papilionoideae</taxon>
        <taxon>50 kb inversion clade</taxon>
        <taxon>NPAAA clade</taxon>
        <taxon>Hologalegina</taxon>
        <taxon>IRL clade</taxon>
        <taxon>Trifolieae</taxon>
        <taxon>Trifolium</taxon>
    </lineage>
</organism>
<gene>
    <name evidence="3" type="ORF">TSUD_237700</name>
</gene>
<reference evidence="4" key="1">
    <citation type="journal article" date="2017" name="Front. Plant Sci.">
        <title>Climate Clever Clovers: New Paradigm to Reduce the Environmental Footprint of Ruminants by Breeding Low Methanogenic Forages Utilizing Haplotype Variation.</title>
        <authorList>
            <person name="Kaur P."/>
            <person name="Appels R."/>
            <person name="Bayer P.E."/>
            <person name="Keeble-Gagnere G."/>
            <person name="Wang J."/>
            <person name="Hirakawa H."/>
            <person name="Shirasawa K."/>
            <person name="Vercoe P."/>
            <person name="Stefanova K."/>
            <person name="Durmic Z."/>
            <person name="Nichols P."/>
            <person name="Revell C."/>
            <person name="Isobe S.N."/>
            <person name="Edwards D."/>
            <person name="Erskine W."/>
        </authorList>
    </citation>
    <scope>NUCLEOTIDE SEQUENCE [LARGE SCALE GENOMIC DNA]</scope>
    <source>
        <strain evidence="4">cv. Daliak</strain>
    </source>
</reference>
<dbReference type="PANTHER" id="PTHR35516:SF11">
    <property type="entry name" value="CYTOCHROME B6-F COMPLEX SUBUNIT 5"/>
    <property type="match status" value="1"/>
</dbReference>
<dbReference type="Pfam" id="PF13966">
    <property type="entry name" value="zf-RVT"/>
    <property type="match status" value="1"/>
</dbReference>
<dbReference type="CDD" id="cd06222">
    <property type="entry name" value="RNase_H_like"/>
    <property type="match status" value="1"/>
</dbReference>
<name>A0A2Z6LWD4_TRISU</name>
<dbReference type="OrthoDB" id="1423330at2759"/>
<evidence type="ECO:0000313" key="3">
    <source>
        <dbReference type="EMBL" id="GAU23316.1"/>
    </source>
</evidence>
<dbReference type="InterPro" id="IPR012337">
    <property type="entry name" value="RNaseH-like_sf"/>
</dbReference>
<dbReference type="Gene3D" id="3.30.420.10">
    <property type="entry name" value="Ribonuclease H-like superfamily/Ribonuclease H"/>
    <property type="match status" value="1"/>
</dbReference>
<evidence type="ECO:0000259" key="1">
    <source>
        <dbReference type="Pfam" id="PF13456"/>
    </source>
</evidence>
<dbReference type="SUPFAM" id="SSF53098">
    <property type="entry name" value="Ribonuclease H-like"/>
    <property type="match status" value="1"/>
</dbReference>
<feature type="domain" description="Reverse transcriptase zinc-binding" evidence="2">
    <location>
        <begin position="102"/>
        <end position="192"/>
    </location>
</feature>
<dbReference type="Pfam" id="PF13456">
    <property type="entry name" value="RVT_3"/>
    <property type="match status" value="1"/>
</dbReference>
<dbReference type="InterPro" id="IPR036397">
    <property type="entry name" value="RNaseH_sf"/>
</dbReference>
<dbReference type="EMBL" id="DF973267">
    <property type="protein sequence ID" value="GAU23316.1"/>
    <property type="molecule type" value="Genomic_DNA"/>
</dbReference>
<feature type="domain" description="RNase H type-1" evidence="1">
    <location>
        <begin position="264"/>
        <end position="384"/>
    </location>
</feature>
<dbReference type="Proteomes" id="UP000242715">
    <property type="component" value="Unassembled WGS sequence"/>
</dbReference>
<keyword evidence="4" id="KW-1185">Reference proteome</keyword>
<dbReference type="GO" id="GO:0004523">
    <property type="term" value="F:RNA-DNA hybrid ribonuclease activity"/>
    <property type="evidence" value="ECO:0007669"/>
    <property type="project" value="InterPro"/>
</dbReference>
<proteinExistence type="predicted"/>